<dbReference type="Gramene" id="PUZ76349">
    <property type="protein sequence ID" value="PUZ76349"/>
    <property type="gene ID" value="GQ55_1G283100"/>
</dbReference>
<accession>A0A2T7F8D5</accession>
<protein>
    <submittedName>
        <fullName evidence="1">Uncharacterized protein</fullName>
    </submittedName>
</protein>
<reference evidence="1 2" key="1">
    <citation type="submission" date="2018-04" db="EMBL/GenBank/DDBJ databases">
        <title>WGS assembly of Panicum hallii var. hallii HAL2.</title>
        <authorList>
            <person name="Lovell J."/>
            <person name="Jenkins J."/>
            <person name="Lowry D."/>
            <person name="Mamidi S."/>
            <person name="Sreedasyam A."/>
            <person name="Weng X."/>
            <person name="Barry K."/>
            <person name="Bonette J."/>
            <person name="Campitelli B."/>
            <person name="Daum C."/>
            <person name="Gordon S."/>
            <person name="Gould B."/>
            <person name="Lipzen A."/>
            <person name="MacQueen A."/>
            <person name="Palacio-Mejia J."/>
            <person name="Plott C."/>
            <person name="Shakirov E."/>
            <person name="Shu S."/>
            <person name="Yoshinaga Y."/>
            <person name="Zane M."/>
            <person name="Rokhsar D."/>
            <person name="Grimwood J."/>
            <person name="Schmutz J."/>
            <person name="Juenger T."/>
        </authorList>
    </citation>
    <scope>NUCLEOTIDE SEQUENCE [LARGE SCALE GENOMIC DNA]</scope>
    <source>
        <strain evidence="2">cv. HAL2</strain>
    </source>
</reference>
<dbReference type="EMBL" id="CM009749">
    <property type="protein sequence ID" value="PUZ76349.1"/>
    <property type="molecule type" value="Genomic_DNA"/>
</dbReference>
<organism evidence="1 2">
    <name type="scientific">Panicum hallii var. hallii</name>
    <dbReference type="NCBI Taxonomy" id="1504633"/>
    <lineage>
        <taxon>Eukaryota</taxon>
        <taxon>Viridiplantae</taxon>
        <taxon>Streptophyta</taxon>
        <taxon>Embryophyta</taxon>
        <taxon>Tracheophyta</taxon>
        <taxon>Spermatophyta</taxon>
        <taxon>Magnoliopsida</taxon>
        <taxon>Liliopsida</taxon>
        <taxon>Poales</taxon>
        <taxon>Poaceae</taxon>
        <taxon>PACMAD clade</taxon>
        <taxon>Panicoideae</taxon>
        <taxon>Panicodae</taxon>
        <taxon>Paniceae</taxon>
        <taxon>Panicinae</taxon>
        <taxon>Panicum</taxon>
        <taxon>Panicum sect. Panicum</taxon>
    </lineage>
</organism>
<dbReference type="AlphaFoldDB" id="A0A2T7F8D5"/>
<evidence type="ECO:0000313" key="1">
    <source>
        <dbReference type="EMBL" id="PUZ76349.1"/>
    </source>
</evidence>
<proteinExistence type="predicted"/>
<dbReference type="Proteomes" id="UP000244336">
    <property type="component" value="Chromosome 1"/>
</dbReference>
<sequence length="91" mass="10182">MELQAQLAAIGFRRWPAATESGGFGLQGFQGLDCNFFVFRDLCAIRSEQLSSVSFASVSVCVQVCLIKNLIRFKSHIACARTHRTPSYMYK</sequence>
<gene>
    <name evidence="1" type="ORF">GQ55_1G283100</name>
</gene>
<keyword evidence="2" id="KW-1185">Reference proteome</keyword>
<evidence type="ECO:0000313" key="2">
    <source>
        <dbReference type="Proteomes" id="UP000244336"/>
    </source>
</evidence>
<name>A0A2T7F8D5_9POAL</name>